<dbReference type="Gene3D" id="3.40.50.2300">
    <property type="match status" value="1"/>
</dbReference>
<feature type="modified residue" description="4-aspartylphosphate" evidence="9">
    <location>
        <position position="734"/>
    </location>
</feature>
<evidence type="ECO:0000313" key="13">
    <source>
        <dbReference type="EMBL" id="GAA6408355.1"/>
    </source>
</evidence>
<dbReference type="Pfam" id="PF00512">
    <property type="entry name" value="HisKA"/>
    <property type="match status" value="1"/>
</dbReference>
<evidence type="ECO:0000313" key="14">
    <source>
        <dbReference type="Proteomes" id="UP001600943"/>
    </source>
</evidence>
<dbReference type="InterPro" id="IPR003594">
    <property type="entry name" value="HATPase_dom"/>
</dbReference>
<dbReference type="InterPro" id="IPR011006">
    <property type="entry name" value="CheY-like_superfamily"/>
</dbReference>
<dbReference type="Gene3D" id="3.30.450.20">
    <property type="entry name" value="PAS domain"/>
    <property type="match status" value="1"/>
</dbReference>
<dbReference type="PRINTS" id="PR00344">
    <property type="entry name" value="BCTRLSENSOR"/>
</dbReference>
<dbReference type="SUPFAM" id="SSF52172">
    <property type="entry name" value="CheY-like"/>
    <property type="match status" value="1"/>
</dbReference>
<feature type="domain" description="PAC" evidence="12">
    <location>
        <begin position="350"/>
        <end position="404"/>
    </location>
</feature>
<reference evidence="13 14" key="1">
    <citation type="submission" date="2024-04" db="EMBL/GenBank/DDBJ databases">
        <title>Defined microbial consortia suppress multidrug-resistant proinflammatory Enterobacteriaceae via ecological control.</title>
        <authorList>
            <person name="Furuichi M."/>
            <person name="Kawaguchi T."/>
            <person name="Pust M."/>
            <person name="Yasuma K."/>
            <person name="Plichta D."/>
            <person name="Hasegawa N."/>
            <person name="Ohya T."/>
            <person name="Bhattarai S."/>
            <person name="Sasajima S."/>
            <person name="Aoto Y."/>
            <person name="Tuganbaev T."/>
            <person name="Yaginuma M."/>
            <person name="Ueda M."/>
            <person name="Okahashi N."/>
            <person name="Amafuji K."/>
            <person name="Kiridooshi Y."/>
            <person name="Sugita K."/>
            <person name="Strazar M."/>
            <person name="Skelly A."/>
            <person name="Suda W."/>
            <person name="Hattori M."/>
            <person name="Nakamoto N."/>
            <person name="Caballero S."/>
            <person name="Norman J."/>
            <person name="Olle B."/>
            <person name="Tanoue T."/>
            <person name="Arita M."/>
            <person name="Bucci V."/>
            <person name="Atarashi K."/>
            <person name="Xavier R."/>
            <person name="Honda K."/>
        </authorList>
    </citation>
    <scope>NUCLEOTIDE SEQUENCE [LARGE SCALE GENOMIC DNA]</scope>
    <source>
        <strain evidence="14">k04-0078-D8-1</strain>
    </source>
</reference>
<dbReference type="InterPro" id="IPR036890">
    <property type="entry name" value="HATPase_C_sf"/>
</dbReference>
<dbReference type="SMART" id="SM00448">
    <property type="entry name" value="REC"/>
    <property type="match status" value="1"/>
</dbReference>
<evidence type="ECO:0000256" key="9">
    <source>
        <dbReference type="PROSITE-ProRule" id="PRU00169"/>
    </source>
</evidence>
<dbReference type="CDD" id="cd00130">
    <property type="entry name" value="PAS"/>
    <property type="match status" value="1"/>
</dbReference>
<dbReference type="CDD" id="cd17546">
    <property type="entry name" value="REC_hyHK_CKI1_RcsC-like"/>
    <property type="match status" value="1"/>
</dbReference>
<dbReference type="InterPro" id="IPR036097">
    <property type="entry name" value="HisK_dim/P_sf"/>
</dbReference>
<dbReference type="InterPro" id="IPR035965">
    <property type="entry name" value="PAS-like_dom_sf"/>
</dbReference>
<dbReference type="Pfam" id="PF13426">
    <property type="entry name" value="PAS_9"/>
    <property type="match status" value="1"/>
</dbReference>
<dbReference type="PANTHER" id="PTHR43047">
    <property type="entry name" value="TWO-COMPONENT HISTIDINE PROTEIN KINASE"/>
    <property type="match status" value="1"/>
</dbReference>
<evidence type="ECO:0000256" key="3">
    <source>
        <dbReference type="ARBA" id="ARBA00018672"/>
    </source>
</evidence>
<feature type="domain" description="Response regulatory" evidence="11">
    <location>
        <begin position="682"/>
        <end position="803"/>
    </location>
</feature>
<dbReference type="PROSITE" id="PS50109">
    <property type="entry name" value="HIS_KIN"/>
    <property type="match status" value="1"/>
</dbReference>
<organism evidence="13 14">
    <name type="scientific">Blautia hominis</name>
    <dbReference type="NCBI Taxonomy" id="2025493"/>
    <lineage>
        <taxon>Bacteria</taxon>
        <taxon>Bacillati</taxon>
        <taxon>Bacillota</taxon>
        <taxon>Clostridia</taxon>
        <taxon>Lachnospirales</taxon>
        <taxon>Lachnospiraceae</taxon>
        <taxon>Blautia</taxon>
    </lineage>
</organism>
<protein>
    <recommendedName>
        <fullName evidence="3">Stage 0 sporulation protein A homolog</fullName>
        <ecNumber evidence="2">2.7.13.3</ecNumber>
    </recommendedName>
</protein>
<accession>A0ABQ0BA66</accession>
<dbReference type="CDD" id="cd16922">
    <property type="entry name" value="HATPase_EvgS-ArcB-TorS-like"/>
    <property type="match status" value="1"/>
</dbReference>
<dbReference type="SUPFAM" id="SSF47384">
    <property type="entry name" value="Homodimeric domain of signal transducing histidine kinase"/>
    <property type="match status" value="1"/>
</dbReference>
<dbReference type="InterPro" id="IPR000014">
    <property type="entry name" value="PAS"/>
</dbReference>
<dbReference type="SUPFAM" id="SSF55874">
    <property type="entry name" value="ATPase domain of HSP90 chaperone/DNA topoisomerase II/histidine kinase"/>
    <property type="match status" value="1"/>
</dbReference>
<evidence type="ECO:0000256" key="2">
    <source>
        <dbReference type="ARBA" id="ARBA00012438"/>
    </source>
</evidence>
<evidence type="ECO:0000256" key="1">
    <source>
        <dbReference type="ARBA" id="ARBA00000085"/>
    </source>
</evidence>
<sequence>MDKRQLDALAGKTGAAVPLEGYRGVCDAMKIEALGFWLDDDLTILWASNWFYQKAGYTENEFCRQFSSLRQYYMAYPKEFRYIKCHLEEAAAGRLSDVELTVPIPVKEDRVVWGRMTATFSGMRSDGRMECRAFYKAIDSEFQNILKENYHLKEAAGYFKWVLDEYSGNAYIADMENYELRYINRAASETLQLPVEKVVGRKCYEVIQNLNAPCPFCTNHCLNKDGFYEWEYYNPFLKRSYMLKDRIIEWEGRECRLELSLDNFSPQYKLEKMDRERDAIMRTIPGGFARVDARDGKTVIWYGGDFLHMIGYTKEQFEKELHFQCTYIHPDDLPRATEMMNHSKETQMPTTAEGRILTRDGTQKVLTMTFCYVSAENSWDGIESFYSVGIDITKEREVQEQQRNALEEAYQVARVANAAKTNFLSSMSHDIRTPMNAIMGMAAIAQANLDSPEKIEDCLDKINTSGRHLLSLISDVLDMSKIESGKVSLAPAQVNLSNLIREVMDVCRPLINEKHQIFQMKIGRMRHENVITDGDRLRQVLMNLLSNAIKYTHKGGEITLKINERNSLVPNKCQYEFICSDNGIGISKEFLPYIFDAFARADDSRISRIQGTGLGMAITENIVRMMNGTIDVKSEEGVGSTFTVSIPMDICEEEESRSSRLSKVTETETAVEKKKDGLFGRKVLLAEDNDINREIVEELLQMHHMIVDSTENGKMVKEAFEASAPGDYCAILMDIQMPVMNGYDAAAAIRKLPREDARTIPIIALTANAFTTDAVKARSAGMNDHLAKPVEIERLLEVLQKWIGQPV</sequence>
<dbReference type="InterPro" id="IPR005467">
    <property type="entry name" value="His_kinase_dom"/>
</dbReference>
<dbReference type="Gene3D" id="1.10.287.130">
    <property type="match status" value="1"/>
</dbReference>
<dbReference type="Proteomes" id="UP001600943">
    <property type="component" value="Unassembled WGS sequence"/>
</dbReference>
<evidence type="ECO:0000256" key="5">
    <source>
        <dbReference type="ARBA" id="ARBA00022679"/>
    </source>
</evidence>
<proteinExistence type="predicted"/>
<comment type="catalytic activity">
    <reaction evidence="1">
        <text>ATP + protein L-histidine = ADP + protein N-phospho-L-histidine.</text>
        <dbReference type="EC" id="2.7.13.3"/>
    </reaction>
</comment>
<evidence type="ECO:0000256" key="4">
    <source>
        <dbReference type="ARBA" id="ARBA00022553"/>
    </source>
</evidence>
<keyword evidence="4 9" id="KW-0597">Phosphoprotein</keyword>
<dbReference type="InterPro" id="IPR000700">
    <property type="entry name" value="PAS-assoc_C"/>
</dbReference>
<feature type="domain" description="Histidine kinase" evidence="10">
    <location>
        <begin position="426"/>
        <end position="650"/>
    </location>
</feature>
<name>A0ABQ0BA66_9FIRM</name>
<dbReference type="SUPFAM" id="SSF55785">
    <property type="entry name" value="PYP-like sensor domain (PAS domain)"/>
    <property type="match status" value="1"/>
</dbReference>
<gene>
    <name evidence="13" type="ORF">K040078D81_24720</name>
</gene>
<dbReference type="EMBL" id="BAABYW010000001">
    <property type="protein sequence ID" value="GAA6408355.1"/>
    <property type="molecule type" value="Genomic_DNA"/>
</dbReference>
<evidence type="ECO:0000256" key="8">
    <source>
        <dbReference type="ARBA" id="ARBA00024867"/>
    </source>
</evidence>
<dbReference type="EC" id="2.7.13.3" evidence="2"/>
<dbReference type="CDD" id="cd00082">
    <property type="entry name" value="HisKA"/>
    <property type="match status" value="1"/>
</dbReference>
<evidence type="ECO:0000259" key="12">
    <source>
        <dbReference type="PROSITE" id="PS50113"/>
    </source>
</evidence>
<dbReference type="InterPro" id="IPR001789">
    <property type="entry name" value="Sig_transdc_resp-reg_receiver"/>
</dbReference>
<dbReference type="SMART" id="SM00387">
    <property type="entry name" value="HATPase_c"/>
    <property type="match status" value="1"/>
</dbReference>
<keyword evidence="14" id="KW-1185">Reference proteome</keyword>
<keyword evidence="6" id="KW-0418">Kinase</keyword>
<dbReference type="InterPro" id="IPR003661">
    <property type="entry name" value="HisK_dim/P_dom"/>
</dbReference>
<keyword evidence="7" id="KW-0902">Two-component regulatory system</keyword>
<dbReference type="Gene3D" id="3.30.565.10">
    <property type="entry name" value="Histidine kinase-like ATPase, C-terminal domain"/>
    <property type="match status" value="1"/>
</dbReference>
<comment type="function">
    <text evidence="8">May play the central regulatory role in sporulation. It may be an element of the effector pathway responsible for the activation of sporulation genes in response to nutritional stress. Spo0A may act in concert with spo0H (a sigma factor) to control the expression of some genes that are critical to the sporulation process.</text>
</comment>
<dbReference type="InterPro" id="IPR004358">
    <property type="entry name" value="Sig_transdc_His_kin-like_C"/>
</dbReference>
<evidence type="ECO:0000256" key="7">
    <source>
        <dbReference type="ARBA" id="ARBA00023012"/>
    </source>
</evidence>
<dbReference type="PROSITE" id="PS50110">
    <property type="entry name" value="RESPONSE_REGULATORY"/>
    <property type="match status" value="1"/>
</dbReference>
<evidence type="ECO:0000256" key="6">
    <source>
        <dbReference type="ARBA" id="ARBA00022777"/>
    </source>
</evidence>
<comment type="caution">
    <text evidence="13">The sequence shown here is derived from an EMBL/GenBank/DDBJ whole genome shotgun (WGS) entry which is preliminary data.</text>
</comment>
<dbReference type="SMART" id="SM00388">
    <property type="entry name" value="HisKA"/>
    <property type="match status" value="1"/>
</dbReference>
<dbReference type="Pfam" id="PF00072">
    <property type="entry name" value="Response_reg"/>
    <property type="match status" value="1"/>
</dbReference>
<evidence type="ECO:0000259" key="10">
    <source>
        <dbReference type="PROSITE" id="PS50109"/>
    </source>
</evidence>
<keyword evidence="5" id="KW-0808">Transferase</keyword>
<dbReference type="Pfam" id="PF08447">
    <property type="entry name" value="PAS_3"/>
    <property type="match status" value="1"/>
</dbReference>
<dbReference type="Pfam" id="PF02518">
    <property type="entry name" value="HATPase_c"/>
    <property type="match status" value="1"/>
</dbReference>
<evidence type="ECO:0000259" key="11">
    <source>
        <dbReference type="PROSITE" id="PS50110"/>
    </source>
</evidence>
<dbReference type="PROSITE" id="PS50113">
    <property type="entry name" value="PAC"/>
    <property type="match status" value="1"/>
</dbReference>
<dbReference type="InterPro" id="IPR013655">
    <property type="entry name" value="PAS_fold_3"/>
</dbReference>
<dbReference type="RefSeq" id="WP_289070292.1">
    <property type="nucleotide sequence ID" value="NZ_BAABYW010000001.1"/>
</dbReference>
<dbReference type="PANTHER" id="PTHR43047:SF72">
    <property type="entry name" value="OSMOSENSING HISTIDINE PROTEIN KINASE SLN1"/>
    <property type="match status" value="1"/>
</dbReference>